<feature type="non-terminal residue" evidence="1">
    <location>
        <position position="1"/>
    </location>
</feature>
<sequence>VETPIAFEELLKSRGSYKDAVGLPPKVYSDP</sequence>
<name>A0A382HWE6_9ZZZZ</name>
<organism evidence="1">
    <name type="scientific">marine metagenome</name>
    <dbReference type="NCBI Taxonomy" id="408172"/>
    <lineage>
        <taxon>unclassified sequences</taxon>
        <taxon>metagenomes</taxon>
        <taxon>ecological metagenomes</taxon>
    </lineage>
</organism>
<accession>A0A382HWE6</accession>
<dbReference type="AlphaFoldDB" id="A0A382HWE6"/>
<dbReference type="EMBL" id="UINC01063612">
    <property type="protein sequence ID" value="SVB91425.1"/>
    <property type="molecule type" value="Genomic_DNA"/>
</dbReference>
<protein>
    <submittedName>
        <fullName evidence="1">Uncharacterized protein</fullName>
    </submittedName>
</protein>
<proteinExistence type="predicted"/>
<reference evidence="1" key="1">
    <citation type="submission" date="2018-05" db="EMBL/GenBank/DDBJ databases">
        <authorList>
            <person name="Lanie J.A."/>
            <person name="Ng W.-L."/>
            <person name="Kazmierczak K.M."/>
            <person name="Andrzejewski T.M."/>
            <person name="Davidsen T.M."/>
            <person name="Wayne K.J."/>
            <person name="Tettelin H."/>
            <person name="Glass J.I."/>
            <person name="Rusch D."/>
            <person name="Podicherti R."/>
            <person name="Tsui H.-C.T."/>
            <person name="Winkler M.E."/>
        </authorList>
    </citation>
    <scope>NUCLEOTIDE SEQUENCE</scope>
</reference>
<evidence type="ECO:0000313" key="1">
    <source>
        <dbReference type="EMBL" id="SVB91425.1"/>
    </source>
</evidence>
<gene>
    <name evidence="1" type="ORF">METZ01_LOCUS244279</name>
</gene>
<feature type="non-terminal residue" evidence="1">
    <location>
        <position position="31"/>
    </location>
</feature>